<dbReference type="EMBL" id="FNAG01000006">
    <property type="protein sequence ID" value="SDD73817.1"/>
    <property type="molecule type" value="Genomic_DNA"/>
</dbReference>
<keyword evidence="5 8" id="KW-0653">Protein transport</keyword>
<evidence type="ECO:0000259" key="10">
    <source>
        <dbReference type="Pfam" id="PF01618"/>
    </source>
</evidence>
<reference evidence="11 12" key="1">
    <citation type="submission" date="2016-10" db="EMBL/GenBank/DDBJ databases">
        <authorList>
            <person name="de Groot N.N."/>
        </authorList>
    </citation>
    <scope>NUCLEOTIDE SEQUENCE [LARGE SCALE GENOMIC DNA]</scope>
    <source>
        <strain evidence="11 12">DSM 16957</strain>
    </source>
</reference>
<keyword evidence="4 9" id="KW-0812">Transmembrane</keyword>
<dbReference type="InterPro" id="IPR050790">
    <property type="entry name" value="ExbB/TolQ_transport"/>
</dbReference>
<dbReference type="Proteomes" id="UP000199603">
    <property type="component" value="Unassembled WGS sequence"/>
</dbReference>
<evidence type="ECO:0000313" key="12">
    <source>
        <dbReference type="Proteomes" id="UP000199603"/>
    </source>
</evidence>
<dbReference type="RefSeq" id="WP_091242688.1">
    <property type="nucleotide sequence ID" value="NZ_FNAG01000006.1"/>
</dbReference>
<comment type="similarity">
    <text evidence="8">Belongs to the exbB/tolQ family.</text>
</comment>
<evidence type="ECO:0000256" key="4">
    <source>
        <dbReference type="ARBA" id="ARBA00022692"/>
    </source>
</evidence>
<keyword evidence="6 9" id="KW-1133">Transmembrane helix</keyword>
<evidence type="ECO:0000313" key="11">
    <source>
        <dbReference type="EMBL" id="SDD73817.1"/>
    </source>
</evidence>
<keyword evidence="7 9" id="KW-0472">Membrane</keyword>
<dbReference type="InterPro" id="IPR002898">
    <property type="entry name" value="MotA_ExbB_proton_chnl"/>
</dbReference>
<organism evidence="11 12">
    <name type="scientific">Aquimonas voraii</name>
    <dbReference type="NCBI Taxonomy" id="265719"/>
    <lineage>
        <taxon>Bacteria</taxon>
        <taxon>Pseudomonadati</taxon>
        <taxon>Pseudomonadota</taxon>
        <taxon>Gammaproteobacteria</taxon>
        <taxon>Lysobacterales</taxon>
        <taxon>Lysobacteraceae</taxon>
        <taxon>Aquimonas</taxon>
    </lineage>
</organism>
<evidence type="ECO:0000256" key="6">
    <source>
        <dbReference type="ARBA" id="ARBA00022989"/>
    </source>
</evidence>
<dbReference type="Pfam" id="PF01618">
    <property type="entry name" value="MotA_ExbB"/>
    <property type="match status" value="1"/>
</dbReference>
<feature type="transmembrane region" description="Helical" evidence="9">
    <location>
        <begin position="154"/>
        <end position="180"/>
    </location>
</feature>
<feature type="domain" description="MotA/TolQ/ExbB proton channel" evidence="10">
    <location>
        <begin position="73"/>
        <end position="190"/>
    </location>
</feature>
<dbReference type="STRING" id="265719.SAMN04488509_10667"/>
<keyword evidence="2 8" id="KW-0813">Transport</keyword>
<proteinExistence type="inferred from homology"/>
<evidence type="ECO:0000256" key="2">
    <source>
        <dbReference type="ARBA" id="ARBA00022448"/>
    </source>
</evidence>
<dbReference type="PANTHER" id="PTHR30625:SF15">
    <property type="entry name" value="BIOPOLYMER TRANSPORT PROTEIN EXBB"/>
    <property type="match status" value="1"/>
</dbReference>
<evidence type="ECO:0000256" key="3">
    <source>
        <dbReference type="ARBA" id="ARBA00022475"/>
    </source>
</evidence>
<dbReference type="OrthoDB" id="4045at2"/>
<comment type="subcellular location">
    <subcellularLocation>
        <location evidence="1">Cell membrane</location>
        <topology evidence="1">Multi-pass membrane protein</topology>
    </subcellularLocation>
    <subcellularLocation>
        <location evidence="8">Membrane</location>
        <topology evidence="8">Multi-pass membrane protein</topology>
    </subcellularLocation>
</comment>
<gene>
    <name evidence="11" type="ORF">SAMN04488509_10667</name>
</gene>
<evidence type="ECO:0000256" key="1">
    <source>
        <dbReference type="ARBA" id="ARBA00004651"/>
    </source>
</evidence>
<protein>
    <submittedName>
        <fullName evidence="11">Biopolymer transport protein ExbB</fullName>
    </submittedName>
</protein>
<feature type="transmembrane region" description="Helical" evidence="9">
    <location>
        <begin position="15"/>
        <end position="40"/>
    </location>
</feature>
<keyword evidence="12" id="KW-1185">Reference proteome</keyword>
<evidence type="ECO:0000256" key="9">
    <source>
        <dbReference type="SAM" id="Phobius"/>
    </source>
</evidence>
<evidence type="ECO:0000256" key="7">
    <source>
        <dbReference type="ARBA" id="ARBA00023136"/>
    </source>
</evidence>
<evidence type="ECO:0000256" key="8">
    <source>
        <dbReference type="RuleBase" id="RU004057"/>
    </source>
</evidence>
<feature type="transmembrane region" description="Helical" evidence="9">
    <location>
        <begin position="113"/>
        <end position="134"/>
    </location>
</feature>
<accession>A0A1G6X931</accession>
<dbReference type="PANTHER" id="PTHR30625">
    <property type="entry name" value="PROTEIN TOLQ"/>
    <property type="match status" value="1"/>
</dbReference>
<dbReference type="GO" id="GO:0005886">
    <property type="term" value="C:plasma membrane"/>
    <property type="evidence" value="ECO:0007669"/>
    <property type="project" value="UniProtKB-SubCell"/>
</dbReference>
<keyword evidence="3" id="KW-1003">Cell membrane</keyword>
<evidence type="ECO:0000256" key="5">
    <source>
        <dbReference type="ARBA" id="ARBA00022927"/>
    </source>
</evidence>
<name>A0A1G6X931_9GAMM</name>
<dbReference type="GO" id="GO:0017038">
    <property type="term" value="P:protein import"/>
    <property type="evidence" value="ECO:0007669"/>
    <property type="project" value="TreeGrafter"/>
</dbReference>
<sequence length="218" mass="23346">MALGLDPDSSLLESIGAYIGSGGFVMPVLVVCAVVLWYAIGARWALLQRGSRKNVRVLIKRYADGRAKAPDGIVDQAIVRGMQVCAQPRSNLRRYLDEAFGDFDGQLKQHATVITAVVSIAPLLGLLGTVAGMIETFRSLGDMSLFSQGGGIAAGISTALFTTQMGLVVAVPGVIVKFFLDRRQQQLELDLAQIKDLLISRFDPEADHRHVPAAPATA</sequence>
<dbReference type="AlphaFoldDB" id="A0A1G6X931"/>